<dbReference type="PANTHER" id="PTHR28011:SF1">
    <property type="entry name" value="NON-CLASSICAL EXPORT PROTEIN 1"/>
    <property type="match status" value="1"/>
</dbReference>
<name>A0A316Z041_9BASI</name>
<dbReference type="AlphaFoldDB" id="A0A316Z041"/>
<sequence length="67" mass="7399">MPAYLVSRAADPLLGLLTGLFAYRLWETDAKNAHLRPEGRSLYALLGRFARGEAPPRELYTGPAARV</sequence>
<dbReference type="GeneID" id="37272004"/>
<dbReference type="RefSeq" id="XP_025595359.1">
    <property type="nucleotide sequence ID" value="XM_025744460.1"/>
</dbReference>
<reference evidence="1 2" key="1">
    <citation type="journal article" date="2018" name="Mol. Biol. Evol.">
        <title>Broad Genomic Sampling Reveals a Smut Pathogenic Ancestry of the Fungal Clade Ustilaginomycotina.</title>
        <authorList>
            <person name="Kijpornyongpan T."/>
            <person name="Mondo S.J."/>
            <person name="Barry K."/>
            <person name="Sandor L."/>
            <person name="Lee J."/>
            <person name="Lipzen A."/>
            <person name="Pangilinan J."/>
            <person name="LaButti K."/>
            <person name="Hainaut M."/>
            <person name="Henrissat B."/>
            <person name="Grigoriev I.V."/>
            <person name="Spatafora J.W."/>
            <person name="Aime M.C."/>
        </authorList>
    </citation>
    <scope>NUCLEOTIDE SEQUENCE [LARGE SCALE GENOMIC DNA]</scope>
    <source>
        <strain evidence="1 2">MCA 4186</strain>
    </source>
</reference>
<dbReference type="STRING" id="58919.A0A316Z041"/>
<dbReference type="EMBL" id="KZ819307">
    <property type="protein sequence ID" value="PWN95080.1"/>
    <property type="molecule type" value="Genomic_DNA"/>
</dbReference>
<dbReference type="PANTHER" id="PTHR28011">
    <property type="entry name" value="NON-CLASSICAL EXPORT PROTEIN 1"/>
    <property type="match status" value="1"/>
</dbReference>
<dbReference type="Proteomes" id="UP000245946">
    <property type="component" value="Unassembled WGS sequence"/>
</dbReference>
<gene>
    <name evidence="1" type="ORF">FA09DRAFT_341544</name>
</gene>
<dbReference type="GO" id="GO:0009306">
    <property type="term" value="P:protein secretion"/>
    <property type="evidence" value="ECO:0007669"/>
    <property type="project" value="InterPro"/>
</dbReference>
<evidence type="ECO:0000313" key="1">
    <source>
        <dbReference type="EMBL" id="PWN95080.1"/>
    </source>
</evidence>
<organism evidence="1 2">
    <name type="scientific">Tilletiopsis washingtonensis</name>
    <dbReference type="NCBI Taxonomy" id="58919"/>
    <lineage>
        <taxon>Eukaryota</taxon>
        <taxon>Fungi</taxon>
        <taxon>Dikarya</taxon>
        <taxon>Basidiomycota</taxon>
        <taxon>Ustilaginomycotina</taxon>
        <taxon>Exobasidiomycetes</taxon>
        <taxon>Entylomatales</taxon>
        <taxon>Entylomatales incertae sedis</taxon>
        <taxon>Tilletiopsis</taxon>
    </lineage>
</organism>
<dbReference type="InterPro" id="IPR024242">
    <property type="entry name" value="NCE101"/>
</dbReference>
<accession>A0A316Z041</accession>
<dbReference type="Pfam" id="PF11654">
    <property type="entry name" value="NCE101"/>
    <property type="match status" value="1"/>
</dbReference>
<protein>
    <submittedName>
        <fullName evidence="1">Uncharacterized protein</fullName>
    </submittedName>
</protein>
<proteinExistence type="predicted"/>
<dbReference type="OrthoDB" id="2155101at2759"/>
<keyword evidence="2" id="KW-1185">Reference proteome</keyword>
<evidence type="ECO:0000313" key="2">
    <source>
        <dbReference type="Proteomes" id="UP000245946"/>
    </source>
</evidence>